<keyword evidence="2" id="KW-1185">Reference proteome</keyword>
<protein>
    <submittedName>
        <fullName evidence="1">Uncharacterized protein</fullName>
    </submittedName>
</protein>
<dbReference type="EMBL" id="CM042887">
    <property type="protein sequence ID" value="KAI4330915.1"/>
    <property type="molecule type" value="Genomic_DNA"/>
</dbReference>
<evidence type="ECO:0000313" key="1">
    <source>
        <dbReference type="EMBL" id="KAI4330915.1"/>
    </source>
</evidence>
<organism evidence="1 2">
    <name type="scientific">Melastoma candidum</name>
    <dbReference type="NCBI Taxonomy" id="119954"/>
    <lineage>
        <taxon>Eukaryota</taxon>
        <taxon>Viridiplantae</taxon>
        <taxon>Streptophyta</taxon>
        <taxon>Embryophyta</taxon>
        <taxon>Tracheophyta</taxon>
        <taxon>Spermatophyta</taxon>
        <taxon>Magnoliopsida</taxon>
        <taxon>eudicotyledons</taxon>
        <taxon>Gunneridae</taxon>
        <taxon>Pentapetalae</taxon>
        <taxon>rosids</taxon>
        <taxon>malvids</taxon>
        <taxon>Myrtales</taxon>
        <taxon>Melastomataceae</taxon>
        <taxon>Melastomatoideae</taxon>
        <taxon>Melastomateae</taxon>
        <taxon>Melastoma</taxon>
    </lineage>
</organism>
<comment type="caution">
    <text evidence="1">The sequence shown here is derived from an EMBL/GenBank/DDBJ whole genome shotgun (WGS) entry which is preliminary data.</text>
</comment>
<reference evidence="2" key="1">
    <citation type="journal article" date="2023" name="Front. Plant Sci.">
        <title>Chromosomal-level genome assembly of Melastoma candidum provides insights into trichome evolution.</title>
        <authorList>
            <person name="Zhong Y."/>
            <person name="Wu W."/>
            <person name="Sun C."/>
            <person name="Zou P."/>
            <person name="Liu Y."/>
            <person name="Dai S."/>
            <person name="Zhou R."/>
        </authorList>
    </citation>
    <scope>NUCLEOTIDE SEQUENCE [LARGE SCALE GENOMIC DNA]</scope>
</reference>
<dbReference type="Proteomes" id="UP001057402">
    <property type="component" value="Chromosome 8"/>
</dbReference>
<accession>A0ACB9N410</accession>
<name>A0ACB9N410_9MYRT</name>
<proteinExistence type="predicted"/>
<gene>
    <name evidence="1" type="ORF">MLD38_029154</name>
</gene>
<evidence type="ECO:0000313" key="2">
    <source>
        <dbReference type="Proteomes" id="UP001057402"/>
    </source>
</evidence>
<sequence length="120" mass="12799">MGTAGGHIEPPGGWWIRQPLWLELGAGGNLHGVPMLVAWPLYTEQKLNGAYLVEKVGVTMPINLAPDDFVSTERVSAMKEEATKAWHEEDGTSVAGLATFIKSVGRISRSSSNGDVIAAP</sequence>